<feature type="binding site" evidence="15">
    <location>
        <position position="581"/>
    </location>
    <ligand>
        <name>[4Fe-4S] cluster</name>
        <dbReference type="ChEBI" id="CHEBI:49883"/>
        <label>1</label>
    </ligand>
</feature>
<keyword evidence="18" id="KW-1185">Reference proteome</keyword>
<sequence>MKKLLTGNEAVALGAYEAGVTIASAYPGTPSTEILENIAQYDEIYSEWATNEKVALEVAIGASIAGARSVAAMKHVGVNVAADPLFTFTYTGVNGGCVLVSADDPGMHSSQNEQDNRYYAKFAKIPMLEPSDSQESKDFMKIAYEISEEYDTPVLLRLTTRVCHGKGLVEIGERKEVEFKEYKKDIPKYVATPANARKRRVILEERLKRLEQLSNSSDLNKIEWNDKKIGIITSGVAYQYAKEVFGDKASFLKLGFTFPLPKAKIKEFADQVEKLYIIEELEPYIEDEIKALSIDVIGKEVIPAIGELNPDILQEALLGIKADKVDISVEKVVPRPPTMCAGCPHRGLFYVLSKKKNTVVTGDIGCYTLGSAPPLESMDTCICMGASISAGHGFTKALEKKGQETKVFGVIGDSTFFHSGITGLVNAVYNKGNAATIILDNRITGMTGHQENPGTGYTLSGDNTEYIDIVKICEAIGVKNISVINPLDLKESEEAVSKAMNTKEPMVIIAKWPCVLKKSPKEEVEEFGLDKRIKCTVDREKCRKCKMCLKAGCPAISFDPSIGSIIDESMCVGCDVCLQICPFKAIVKAGE</sequence>
<feature type="binding site" evidence="15">
    <location>
        <position position="548"/>
    </location>
    <ligand>
        <name>[4Fe-4S] cluster</name>
        <dbReference type="ChEBI" id="CHEBI:49883"/>
        <label>1</label>
    </ligand>
</feature>
<feature type="binding site" evidence="15">
    <location>
        <position position="553"/>
    </location>
    <ligand>
        <name>[4Fe-4S] cluster</name>
        <dbReference type="ChEBI" id="CHEBI:49883"/>
        <label>2</label>
    </ligand>
</feature>
<feature type="binding site" evidence="15">
    <location>
        <position position="577"/>
    </location>
    <ligand>
        <name>[4Fe-4S] cluster</name>
        <dbReference type="ChEBI" id="CHEBI:49883"/>
        <label>2</label>
    </ligand>
</feature>
<feature type="binding site" evidence="15">
    <location>
        <position position="571"/>
    </location>
    <ligand>
        <name>[4Fe-4S] cluster</name>
        <dbReference type="ChEBI" id="CHEBI:49883"/>
        <label>2</label>
    </ligand>
</feature>
<keyword evidence="6 14" id="KW-0004">4Fe-4S</keyword>
<evidence type="ECO:0000256" key="8">
    <source>
        <dbReference type="ARBA" id="ARBA00022982"/>
    </source>
</evidence>
<dbReference type="GO" id="GO:0051539">
    <property type="term" value="F:4 iron, 4 sulfur cluster binding"/>
    <property type="evidence" value="ECO:0007669"/>
    <property type="project" value="UniProtKB-UniRule"/>
</dbReference>
<comment type="subunit">
    <text evidence="2">Heterodimer of the IorA and IorB subunits.</text>
</comment>
<dbReference type="PIRSF" id="PIRSF006439">
    <property type="entry name" value="Indolepyruvate_ferr_oxidored"/>
    <property type="match status" value="1"/>
</dbReference>
<feature type="binding site" evidence="15">
    <location>
        <position position="545"/>
    </location>
    <ligand>
        <name>[4Fe-4S] cluster</name>
        <dbReference type="ChEBI" id="CHEBI:49883"/>
        <label>1</label>
    </ligand>
</feature>
<evidence type="ECO:0000313" key="18">
    <source>
        <dbReference type="Proteomes" id="UP000198625"/>
    </source>
</evidence>
<dbReference type="SUPFAM" id="SSF52922">
    <property type="entry name" value="TK C-terminal domain-like"/>
    <property type="match status" value="1"/>
</dbReference>
<evidence type="ECO:0000256" key="10">
    <source>
        <dbReference type="ARBA" id="ARBA00023004"/>
    </source>
</evidence>
<organism evidence="17 18">
    <name type="scientific">Proteiniborus ethanoligenes</name>
    <dbReference type="NCBI Taxonomy" id="415015"/>
    <lineage>
        <taxon>Bacteria</taxon>
        <taxon>Bacillati</taxon>
        <taxon>Bacillota</taxon>
        <taxon>Clostridia</taxon>
        <taxon>Eubacteriales</taxon>
        <taxon>Proteiniborus</taxon>
    </lineage>
</organism>
<dbReference type="Proteomes" id="UP000198625">
    <property type="component" value="Unassembled WGS sequence"/>
</dbReference>
<evidence type="ECO:0000256" key="3">
    <source>
        <dbReference type="ARBA" id="ARBA00012812"/>
    </source>
</evidence>
<evidence type="ECO:0000256" key="13">
    <source>
        <dbReference type="ARBA" id="ARBA00048332"/>
    </source>
</evidence>
<keyword evidence="8 14" id="KW-0249">Electron transport</keyword>
<evidence type="ECO:0000256" key="9">
    <source>
        <dbReference type="ARBA" id="ARBA00023002"/>
    </source>
</evidence>
<dbReference type="PANTHER" id="PTHR43710:SF5">
    <property type="entry name" value="INDOLEPYRUVATE FERREDOXIN OXIDOREDUCTASE ALPHA SUBUNIT"/>
    <property type="match status" value="1"/>
</dbReference>
<dbReference type="Gene3D" id="3.30.70.20">
    <property type="match status" value="1"/>
</dbReference>
<dbReference type="FunFam" id="3.40.50.970:FF:000039">
    <property type="entry name" value="Indolepyruvate oxidoreductase subunit IorA"/>
    <property type="match status" value="1"/>
</dbReference>
<dbReference type="InterPro" id="IPR009014">
    <property type="entry name" value="Transketo_C/PFOR_II"/>
</dbReference>
<dbReference type="PROSITE" id="PS51379">
    <property type="entry name" value="4FE4S_FER_2"/>
    <property type="match status" value="2"/>
</dbReference>
<evidence type="ECO:0000256" key="2">
    <source>
        <dbReference type="ARBA" id="ARBA00011238"/>
    </source>
</evidence>
<dbReference type="InterPro" id="IPR002880">
    <property type="entry name" value="Pyrv_Fd/Flavodoxin_OxRdtase_N"/>
</dbReference>
<feature type="domain" description="4Fe-4S ferredoxin-type" evidence="16">
    <location>
        <begin position="533"/>
        <end position="561"/>
    </location>
</feature>
<evidence type="ECO:0000256" key="11">
    <source>
        <dbReference type="ARBA" id="ARBA00023014"/>
    </source>
</evidence>
<dbReference type="EC" id="1.2.7.8" evidence="3 14"/>
<dbReference type="RefSeq" id="WP_091732066.1">
    <property type="nucleotide sequence ID" value="NZ_FNQE01000032.1"/>
</dbReference>
<evidence type="ECO:0000313" key="17">
    <source>
        <dbReference type="EMBL" id="SDZ29881.1"/>
    </source>
</evidence>
<reference evidence="17 18" key="1">
    <citation type="submission" date="2016-10" db="EMBL/GenBank/DDBJ databases">
        <authorList>
            <person name="de Groot N.N."/>
        </authorList>
    </citation>
    <scope>NUCLEOTIDE SEQUENCE [LARGE SCALE GENOMIC DNA]</scope>
    <source>
        <strain evidence="17 18">DSM 21650</strain>
    </source>
</reference>
<keyword evidence="10 14" id="KW-0408">Iron</keyword>
<evidence type="ECO:0000256" key="6">
    <source>
        <dbReference type="ARBA" id="ARBA00022485"/>
    </source>
</evidence>
<dbReference type="PROSITE" id="PS00198">
    <property type="entry name" value="4FE4S_FER_1"/>
    <property type="match status" value="1"/>
</dbReference>
<dbReference type="GO" id="GO:0030976">
    <property type="term" value="F:thiamine pyrophosphate binding"/>
    <property type="evidence" value="ECO:0007669"/>
    <property type="project" value="InterPro"/>
</dbReference>
<dbReference type="STRING" id="415015.SAMN05660462_02594"/>
<dbReference type="EMBL" id="FNQE01000032">
    <property type="protein sequence ID" value="SDZ29881.1"/>
    <property type="molecule type" value="Genomic_DNA"/>
</dbReference>
<dbReference type="Pfam" id="PF01855">
    <property type="entry name" value="POR_N"/>
    <property type="match status" value="1"/>
</dbReference>
<feature type="domain" description="4Fe-4S ferredoxin-type" evidence="16">
    <location>
        <begin position="562"/>
        <end position="591"/>
    </location>
</feature>
<evidence type="ECO:0000256" key="4">
    <source>
        <dbReference type="ARBA" id="ARBA00017710"/>
    </source>
</evidence>
<feature type="binding site" evidence="15">
    <location>
        <position position="574"/>
    </location>
    <ligand>
        <name>[4Fe-4S] cluster</name>
        <dbReference type="ChEBI" id="CHEBI:49883"/>
        <label>2</label>
    </ligand>
</feature>
<dbReference type="Pfam" id="PF00037">
    <property type="entry name" value="Fer4"/>
    <property type="match status" value="1"/>
</dbReference>
<dbReference type="InterPro" id="IPR017721">
    <property type="entry name" value="IorA"/>
</dbReference>
<evidence type="ECO:0000259" key="16">
    <source>
        <dbReference type="PROSITE" id="PS51379"/>
    </source>
</evidence>
<accession>A0A1H3RXA1</accession>
<dbReference type="PANTHER" id="PTHR43710">
    <property type="entry name" value="2-HYDROXYACYL-COA LYASE"/>
    <property type="match status" value="1"/>
</dbReference>
<keyword evidence="9 14" id="KW-0560">Oxidoreductase</keyword>
<name>A0A1H3RXA1_9FIRM</name>
<dbReference type="CDD" id="cd07034">
    <property type="entry name" value="TPP_PYR_PFOR_IOR-alpha_like"/>
    <property type="match status" value="1"/>
</dbReference>
<dbReference type="CDD" id="cd02008">
    <property type="entry name" value="TPP_IOR_alpha"/>
    <property type="match status" value="1"/>
</dbReference>
<dbReference type="AlphaFoldDB" id="A0A1H3RXA1"/>
<proteinExistence type="predicted"/>
<evidence type="ECO:0000256" key="12">
    <source>
        <dbReference type="ARBA" id="ARBA00030514"/>
    </source>
</evidence>
<keyword evidence="5 14" id="KW-0813">Transport</keyword>
<keyword evidence="7 14" id="KW-0479">Metal-binding</keyword>
<evidence type="ECO:0000256" key="15">
    <source>
        <dbReference type="PIRSR" id="PIRSR006439-50"/>
    </source>
</evidence>
<dbReference type="InterPro" id="IPR017896">
    <property type="entry name" value="4Fe4S_Fe-S-bd"/>
</dbReference>
<dbReference type="NCBIfam" id="TIGR03336">
    <property type="entry name" value="IOR_alpha"/>
    <property type="match status" value="1"/>
</dbReference>
<dbReference type="GO" id="GO:0043805">
    <property type="term" value="F:indolepyruvate ferredoxin oxidoreductase activity"/>
    <property type="evidence" value="ECO:0007669"/>
    <property type="project" value="UniProtKB-UniRule"/>
</dbReference>
<dbReference type="InterPro" id="IPR029061">
    <property type="entry name" value="THDP-binding"/>
</dbReference>
<evidence type="ECO:0000256" key="1">
    <source>
        <dbReference type="ARBA" id="ARBA00002995"/>
    </source>
</evidence>
<dbReference type="Pfam" id="PF02775">
    <property type="entry name" value="TPP_enzyme_C"/>
    <property type="match status" value="1"/>
</dbReference>
<comment type="catalytic activity">
    <reaction evidence="13 14">
        <text>indole-3-pyruvate + 2 oxidized [2Fe-2S]-[ferredoxin] + CoA = (indol-3-yl)acetyl-CoA + 2 reduced [2Fe-2S]-[ferredoxin] + CO2 + H(+)</text>
        <dbReference type="Rhea" id="RHEA:12645"/>
        <dbReference type="Rhea" id="RHEA-COMP:10000"/>
        <dbReference type="Rhea" id="RHEA-COMP:10001"/>
        <dbReference type="ChEBI" id="CHEBI:15378"/>
        <dbReference type="ChEBI" id="CHEBI:16526"/>
        <dbReference type="ChEBI" id="CHEBI:17640"/>
        <dbReference type="ChEBI" id="CHEBI:33737"/>
        <dbReference type="ChEBI" id="CHEBI:33738"/>
        <dbReference type="ChEBI" id="CHEBI:57271"/>
        <dbReference type="ChEBI" id="CHEBI:57287"/>
        <dbReference type="EC" id="1.2.7.8"/>
    </reaction>
</comment>
<dbReference type="SUPFAM" id="SSF52518">
    <property type="entry name" value="Thiamin diphosphate-binding fold (THDP-binding)"/>
    <property type="match status" value="2"/>
</dbReference>
<protein>
    <recommendedName>
        <fullName evidence="4 14">Indolepyruvate oxidoreductase subunit IorA</fullName>
        <shortName evidence="14">IOR</shortName>
        <ecNumber evidence="3 14">1.2.7.8</ecNumber>
    </recommendedName>
    <alternativeName>
        <fullName evidence="12 14">Indolepyruvate ferredoxin oxidoreductase subunit alpha</fullName>
    </alternativeName>
</protein>
<keyword evidence="17" id="KW-0670">Pyruvate</keyword>
<evidence type="ECO:0000256" key="5">
    <source>
        <dbReference type="ARBA" id="ARBA00022448"/>
    </source>
</evidence>
<dbReference type="InterPro" id="IPR045025">
    <property type="entry name" value="HACL1-like"/>
</dbReference>
<comment type="cofactor">
    <cofactor evidence="14 15">
        <name>[4Fe-4S] cluster</name>
        <dbReference type="ChEBI" id="CHEBI:49883"/>
    </cofactor>
    <text evidence="14 15">Binds 2 [4Fe-4S] clusters. In this family the first cluster has a non-standard and varying [4Fe-4S] binding motif CX(2)CX(2)CX(4-5)CP.</text>
</comment>
<evidence type="ECO:0000256" key="7">
    <source>
        <dbReference type="ARBA" id="ARBA00022723"/>
    </source>
</evidence>
<dbReference type="Gene3D" id="3.40.50.970">
    <property type="match status" value="2"/>
</dbReference>
<keyword evidence="11 14" id="KW-0411">Iron-sulfur</keyword>
<dbReference type="OrthoDB" id="9804603at2"/>
<evidence type="ECO:0000256" key="14">
    <source>
        <dbReference type="PIRNR" id="PIRNR006439"/>
    </source>
</evidence>
<dbReference type="InterPro" id="IPR011766">
    <property type="entry name" value="TPP_enzyme_TPP-bd"/>
</dbReference>
<comment type="function">
    <text evidence="1 14">Catalyzes the ferredoxin-dependent oxidative decarboxylation of arylpyruvates.</text>
</comment>
<feature type="binding site" evidence="15">
    <location>
        <position position="542"/>
    </location>
    <ligand>
        <name>[4Fe-4S] cluster</name>
        <dbReference type="ChEBI" id="CHEBI:49883"/>
        <label>1</label>
    </ligand>
</feature>
<gene>
    <name evidence="17" type="ORF">SAMN05660462_02594</name>
</gene>
<dbReference type="InterPro" id="IPR017900">
    <property type="entry name" value="4Fe4S_Fe_S_CS"/>
</dbReference>
<dbReference type="GO" id="GO:0046872">
    <property type="term" value="F:metal ion binding"/>
    <property type="evidence" value="ECO:0007669"/>
    <property type="project" value="UniProtKB-UniRule"/>
</dbReference>